<sequence>MSLDLPTPPLAIRLAEQVADLLEAEIRCGRLSAGEKLPTERLLAAQMGVSRTVLREAVSRLKSAGLLESRQGSGVYVLQPGFVPLQFDRAGSSSLQAVLQIIELRRGIEAEVAALAAQRRTDADVDDIRAAMAAIVAAVDQGGDGVREDVQFHRRIAQAAANPYMVHTLDYLAQFLHEATRCTRANEARDSRLMQDVIDEHEAIIAAIAAGDAAAARQAAAQHMRNAAGRIGQTGTPGLSPG</sequence>
<gene>
    <name evidence="1" type="ORF">RV045_01495</name>
</gene>
<keyword evidence="2" id="KW-1185">Reference proteome</keyword>
<proteinExistence type="predicted"/>
<dbReference type="EMBL" id="JAWDIE010000002">
    <property type="protein sequence ID" value="MEJ7137104.1"/>
    <property type="molecule type" value="Genomic_DNA"/>
</dbReference>
<reference evidence="1" key="1">
    <citation type="submission" date="2023-10" db="EMBL/GenBank/DDBJ databases">
        <title>Amphibacter perezi, gen. nov., sp. nov. a novel taxa of the family Comamonadaceae, class Betaproteobacteria isolated from the skin microbiota of Pelophylax perezi from different populations.</title>
        <authorList>
            <person name="Costa S."/>
            <person name="Proenca D.N."/>
            <person name="Lopes I."/>
            <person name="Morais P.V."/>
        </authorList>
    </citation>
    <scope>NUCLEOTIDE SEQUENCE</scope>
    <source>
        <strain evidence="1">SL12-8</strain>
    </source>
</reference>
<comment type="caution">
    <text evidence="1">The sequence shown here is derived from an EMBL/GenBank/DDBJ whole genome shotgun (WGS) entry which is preliminary data.</text>
</comment>
<accession>A0ACC6NZX9</accession>
<organism evidence="1 2">
    <name type="scientific">Amphibiibacter pelophylacis</name>
    <dbReference type="NCBI Taxonomy" id="1799477"/>
    <lineage>
        <taxon>Bacteria</taxon>
        <taxon>Pseudomonadati</taxon>
        <taxon>Pseudomonadota</taxon>
        <taxon>Betaproteobacteria</taxon>
        <taxon>Burkholderiales</taxon>
        <taxon>Sphaerotilaceae</taxon>
        <taxon>Amphibiibacter</taxon>
    </lineage>
</organism>
<evidence type="ECO:0000313" key="1">
    <source>
        <dbReference type="EMBL" id="MEJ7137104.1"/>
    </source>
</evidence>
<evidence type="ECO:0000313" key="2">
    <source>
        <dbReference type="Proteomes" id="UP001364695"/>
    </source>
</evidence>
<name>A0ACC6NZX9_9BURK</name>
<protein>
    <submittedName>
        <fullName evidence="1">FadR/GntR family transcriptional regulator</fullName>
    </submittedName>
</protein>
<dbReference type="Proteomes" id="UP001364695">
    <property type="component" value="Unassembled WGS sequence"/>
</dbReference>